<sequence>MWSTPSFGGLSGFGMGGTQRCRGCDHPRPRYTGGYASVRSSLGKMRQAAKWGCEVCAILERGVGMYLRDVGDEVEEKDVELQLDFNLAASRRSLEVVLIGRGVTLSFFASELTPYLTTLLPDLPLGLPIPPTTSSPTSLSWAQRQLAHCQTNHRACSAFASAPLPSRVLDVLPADSPDSDNPPTVRLHISSPGESAPYLALSHCWGHRPFLRTLSGSLEEHRAGIVWERLPRSFQDAIEFTRRLGVRYLWIDSLCIVQDDVEDWRVEASRMAGVYQGAVVVLSAAKAEGAYGGLFAGDEGGGKVYEVEFTPGEGNDSGSESVNGSSDGGSGAAADDGQQQEKQTIYLRRALSHPHRLLSPYHASASSLPIFTRGWVFQERFLSPRVLHFGRDELSFECLEATVCQCSPAPVPASVSGDDGSNSLMPAWYSDMLDHTARPKRYYSPLRWKQIRQQQQQQKQQQQAEGNTSNGSPADPLAICWRRLVADYTLLRLTHDGDIFPAVSGLARRMQEALLLNFENPNSNTNNNNNTDAVTPDPDQNPKLLTKNNPLDLAKPHYLAGLWSPTLLRGDLLWHVDLPPLGYGPNPINPPNHPLTVPEPTPTTPRWGPSNISRPNKWRAPSWSWASVRAPVGFVNVQEGVEPSCEVLDGRIRKEIQPFEVAELEVLDGGYLKNLWMDDDCQGLVKKDGSLEEVYLLVVGRKLPRKELLCLVLARNDTGNDGDTPPTYRRIGLLEVFGGPPRPVAWGWLHELLGKGEDAVLRVI</sequence>
<protein>
    <recommendedName>
        <fullName evidence="2">Heterokaryon incompatibility domain-containing protein</fullName>
    </recommendedName>
</protein>
<feature type="domain" description="Heterokaryon incompatibility" evidence="2">
    <location>
        <begin position="198"/>
        <end position="379"/>
    </location>
</feature>
<gene>
    <name evidence="3" type="ORF">C8A04DRAFT_13843</name>
</gene>
<evidence type="ECO:0000259" key="2">
    <source>
        <dbReference type="Pfam" id="PF06985"/>
    </source>
</evidence>
<evidence type="ECO:0000313" key="3">
    <source>
        <dbReference type="EMBL" id="KAK4141692.1"/>
    </source>
</evidence>
<feature type="compositionally biased region" description="Low complexity" evidence="1">
    <location>
        <begin position="453"/>
        <end position="463"/>
    </location>
</feature>
<name>A0AAN6UYR9_9PEZI</name>
<feature type="region of interest" description="Disordered" evidence="1">
    <location>
        <begin position="519"/>
        <end position="541"/>
    </location>
</feature>
<dbReference type="EMBL" id="MU853607">
    <property type="protein sequence ID" value="KAK4141692.1"/>
    <property type="molecule type" value="Genomic_DNA"/>
</dbReference>
<dbReference type="PANTHER" id="PTHR33112">
    <property type="entry name" value="DOMAIN PROTEIN, PUTATIVE-RELATED"/>
    <property type="match status" value="1"/>
</dbReference>
<comment type="caution">
    <text evidence="3">The sequence shown here is derived from an EMBL/GenBank/DDBJ whole genome shotgun (WGS) entry which is preliminary data.</text>
</comment>
<evidence type="ECO:0000256" key="1">
    <source>
        <dbReference type="SAM" id="MobiDB-lite"/>
    </source>
</evidence>
<feature type="region of interest" description="Disordered" evidence="1">
    <location>
        <begin position="308"/>
        <end position="339"/>
    </location>
</feature>
<dbReference type="PANTHER" id="PTHR33112:SF13">
    <property type="entry name" value="HETEROKARYON INCOMPATIBILITY DOMAIN-CONTAINING PROTEIN"/>
    <property type="match status" value="1"/>
</dbReference>
<keyword evidence="4" id="KW-1185">Reference proteome</keyword>
<dbReference type="RefSeq" id="XP_062635063.1">
    <property type="nucleotide sequence ID" value="XM_062777870.1"/>
</dbReference>
<dbReference type="GeneID" id="87814483"/>
<dbReference type="Pfam" id="PF06985">
    <property type="entry name" value="HET"/>
    <property type="match status" value="1"/>
</dbReference>
<organism evidence="3 4">
    <name type="scientific">Dichotomopilus funicola</name>
    <dbReference type="NCBI Taxonomy" id="1934379"/>
    <lineage>
        <taxon>Eukaryota</taxon>
        <taxon>Fungi</taxon>
        <taxon>Dikarya</taxon>
        <taxon>Ascomycota</taxon>
        <taxon>Pezizomycotina</taxon>
        <taxon>Sordariomycetes</taxon>
        <taxon>Sordariomycetidae</taxon>
        <taxon>Sordariales</taxon>
        <taxon>Chaetomiaceae</taxon>
        <taxon>Dichotomopilus</taxon>
    </lineage>
</organism>
<dbReference type="Proteomes" id="UP001302676">
    <property type="component" value="Unassembled WGS sequence"/>
</dbReference>
<reference evidence="3" key="2">
    <citation type="submission" date="2023-05" db="EMBL/GenBank/DDBJ databases">
        <authorList>
            <consortium name="Lawrence Berkeley National Laboratory"/>
            <person name="Steindorff A."/>
            <person name="Hensen N."/>
            <person name="Bonometti L."/>
            <person name="Westerberg I."/>
            <person name="Brannstrom I.O."/>
            <person name="Guillou S."/>
            <person name="Cros-Aarteil S."/>
            <person name="Calhoun S."/>
            <person name="Haridas S."/>
            <person name="Kuo A."/>
            <person name="Mondo S."/>
            <person name="Pangilinan J."/>
            <person name="Riley R."/>
            <person name="Labutti K."/>
            <person name="Andreopoulos B."/>
            <person name="Lipzen A."/>
            <person name="Chen C."/>
            <person name="Yanf M."/>
            <person name="Daum C."/>
            <person name="Ng V."/>
            <person name="Clum A."/>
            <person name="Ohm R."/>
            <person name="Martin F."/>
            <person name="Silar P."/>
            <person name="Natvig D."/>
            <person name="Lalanne C."/>
            <person name="Gautier V."/>
            <person name="Ament-Velasquez S.L."/>
            <person name="Kruys A."/>
            <person name="Hutchinson M.I."/>
            <person name="Powell A.J."/>
            <person name="Barry K."/>
            <person name="Miller A.N."/>
            <person name="Grigoriev I.V."/>
            <person name="Debuchy R."/>
            <person name="Gladieux P."/>
            <person name="Thoren M.H."/>
            <person name="Johannesson H."/>
        </authorList>
    </citation>
    <scope>NUCLEOTIDE SEQUENCE</scope>
    <source>
        <strain evidence="3">CBS 141.50</strain>
    </source>
</reference>
<evidence type="ECO:0000313" key="4">
    <source>
        <dbReference type="Proteomes" id="UP001302676"/>
    </source>
</evidence>
<accession>A0AAN6UYR9</accession>
<dbReference type="InterPro" id="IPR010730">
    <property type="entry name" value="HET"/>
</dbReference>
<feature type="compositionally biased region" description="Low complexity" evidence="1">
    <location>
        <begin position="312"/>
        <end position="325"/>
    </location>
</feature>
<dbReference type="AlphaFoldDB" id="A0AAN6UYR9"/>
<reference evidence="3" key="1">
    <citation type="journal article" date="2023" name="Mol. Phylogenet. Evol.">
        <title>Genome-scale phylogeny and comparative genomics of the fungal order Sordariales.</title>
        <authorList>
            <person name="Hensen N."/>
            <person name="Bonometti L."/>
            <person name="Westerberg I."/>
            <person name="Brannstrom I.O."/>
            <person name="Guillou S."/>
            <person name="Cros-Aarteil S."/>
            <person name="Calhoun S."/>
            <person name="Haridas S."/>
            <person name="Kuo A."/>
            <person name="Mondo S."/>
            <person name="Pangilinan J."/>
            <person name="Riley R."/>
            <person name="LaButti K."/>
            <person name="Andreopoulos B."/>
            <person name="Lipzen A."/>
            <person name="Chen C."/>
            <person name="Yan M."/>
            <person name="Daum C."/>
            <person name="Ng V."/>
            <person name="Clum A."/>
            <person name="Steindorff A."/>
            <person name="Ohm R.A."/>
            <person name="Martin F."/>
            <person name="Silar P."/>
            <person name="Natvig D.O."/>
            <person name="Lalanne C."/>
            <person name="Gautier V."/>
            <person name="Ament-Velasquez S.L."/>
            <person name="Kruys A."/>
            <person name="Hutchinson M.I."/>
            <person name="Powell A.J."/>
            <person name="Barry K."/>
            <person name="Miller A.N."/>
            <person name="Grigoriev I.V."/>
            <person name="Debuchy R."/>
            <person name="Gladieux P."/>
            <person name="Hiltunen Thoren M."/>
            <person name="Johannesson H."/>
        </authorList>
    </citation>
    <scope>NUCLEOTIDE SEQUENCE</scope>
    <source>
        <strain evidence="3">CBS 141.50</strain>
    </source>
</reference>
<feature type="region of interest" description="Disordered" evidence="1">
    <location>
        <begin position="449"/>
        <end position="473"/>
    </location>
</feature>
<proteinExistence type="predicted"/>
<feature type="compositionally biased region" description="Low complexity" evidence="1">
    <location>
        <begin position="520"/>
        <end position="538"/>
    </location>
</feature>